<proteinExistence type="predicted"/>
<dbReference type="EMBL" id="RZYA01000003">
    <property type="protein sequence ID" value="RVU27189.1"/>
    <property type="molecule type" value="Genomic_DNA"/>
</dbReference>
<gene>
    <name evidence="2" type="ORF">EOT10_08410</name>
</gene>
<evidence type="ECO:0000313" key="2">
    <source>
        <dbReference type="EMBL" id="RVU27189.1"/>
    </source>
</evidence>
<evidence type="ECO:0000313" key="3">
    <source>
        <dbReference type="Proteomes" id="UP000283128"/>
    </source>
</evidence>
<reference evidence="2 3" key="1">
    <citation type="submission" date="2019-01" db="EMBL/GenBank/DDBJ databases">
        <title>Genome sequences of Streptomyces and Rhizobium isolates collected from root and soil.</title>
        <authorList>
            <person name="Chhettri S."/>
            <person name="Sevigny J.L."/>
            <person name="Sen A."/>
            <person name="Ennis N."/>
            <person name="Tisa L."/>
        </authorList>
    </citation>
    <scope>NUCLEOTIDE SEQUENCE [LARGE SCALE GENOMIC DNA]</scope>
    <source>
        <strain evidence="2 3">San01</strain>
    </source>
</reference>
<comment type="caution">
    <text evidence="2">The sequence shown here is derived from an EMBL/GenBank/DDBJ whole genome shotgun (WGS) entry which is preliminary data.</text>
</comment>
<sequence>MGFFSRKTDNSEPSTPSNPAMAELGRDYAIAKRHGDRKAMNRITREIGKSRVTDADGESFRRGQQAYEDVPPAYSKPRRNRRR</sequence>
<protein>
    <submittedName>
        <fullName evidence="2">Uncharacterized protein</fullName>
    </submittedName>
</protein>
<feature type="compositionally biased region" description="Basic and acidic residues" evidence="1">
    <location>
        <begin position="1"/>
        <end position="10"/>
    </location>
</feature>
<keyword evidence="3" id="KW-1185">Reference proteome</keyword>
<dbReference type="Proteomes" id="UP000283128">
    <property type="component" value="Unassembled WGS sequence"/>
</dbReference>
<name>A0A3S2W3S8_9ACTN</name>
<dbReference type="OrthoDB" id="4257468at2"/>
<feature type="region of interest" description="Disordered" evidence="1">
    <location>
        <begin position="1"/>
        <end position="83"/>
    </location>
</feature>
<dbReference type="RefSeq" id="WP_127827452.1">
    <property type="nucleotide sequence ID" value="NZ_RZYA01000003.1"/>
</dbReference>
<accession>A0A3S2W3S8</accession>
<dbReference type="AlphaFoldDB" id="A0A3S2W3S8"/>
<organism evidence="2 3">
    <name type="scientific">Streptomyces antnestii</name>
    <dbReference type="NCBI Taxonomy" id="2494256"/>
    <lineage>
        <taxon>Bacteria</taxon>
        <taxon>Bacillati</taxon>
        <taxon>Actinomycetota</taxon>
        <taxon>Actinomycetes</taxon>
        <taxon>Kitasatosporales</taxon>
        <taxon>Streptomycetaceae</taxon>
        <taxon>Streptomyces</taxon>
    </lineage>
</organism>
<feature type="compositionally biased region" description="Basic and acidic residues" evidence="1">
    <location>
        <begin position="37"/>
        <end position="61"/>
    </location>
</feature>
<evidence type="ECO:0000256" key="1">
    <source>
        <dbReference type="SAM" id="MobiDB-lite"/>
    </source>
</evidence>